<protein>
    <submittedName>
        <fullName evidence="12">Sec63 Brl domain-domain-containing protein</fullName>
    </submittedName>
</protein>
<dbReference type="RefSeq" id="XP_040724854.1">
    <property type="nucleotide sequence ID" value="XM_040869475.1"/>
</dbReference>
<evidence type="ECO:0000256" key="7">
    <source>
        <dbReference type="ARBA" id="ARBA00023136"/>
    </source>
</evidence>
<dbReference type="SMART" id="SM00973">
    <property type="entry name" value="Sec63"/>
    <property type="match status" value="1"/>
</dbReference>
<dbReference type="GO" id="GO:0006620">
    <property type="term" value="P:post-translational protein targeting to endoplasmic reticulum membrane"/>
    <property type="evidence" value="ECO:0007669"/>
    <property type="project" value="TreeGrafter"/>
</dbReference>
<dbReference type="PROSITE" id="PS50076">
    <property type="entry name" value="DNAJ_2"/>
    <property type="match status" value="1"/>
</dbReference>
<organism evidence="12 13">
    <name type="scientific">Protomyces lactucae-debilis</name>
    <dbReference type="NCBI Taxonomy" id="2754530"/>
    <lineage>
        <taxon>Eukaryota</taxon>
        <taxon>Fungi</taxon>
        <taxon>Dikarya</taxon>
        <taxon>Ascomycota</taxon>
        <taxon>Taphrinomycotina</taxon>
        <taxon>Taphrinomycetes</taxon>
        <taxon>Taphrinales</taxon>
        <taxon>Protomycetaceae</taxon>
        <taxon>Protomyces</taxon>
    </lineage>
</organism>
<feature type="transmembrane region" description="Helical" evidence="10">
    <location>
        <begin position="12"/>
        <end position="31"/>
    </location>
</feature>
<feature type="region of interest" description="Disordered" evidence="9">
    <location>
        <begin position="611"/>
        <end position="633"/>
    </location>
</feature>
<dbReference type="SUPFAM" id="SSF81296">
    <property type="entry name" value="E set domains"/>
    <property type="match status" value="1"/>
</dbReference>
<evidence type="ECO:0000256" key="2">
    <source>
        <dbReference type="ARBA" id="ARBA00022448"/>
    </source>
</evidence>
<dbReference type="Pfam" id="PF02889">
    <property type="entry name" value="Sec63"/>
    <property type="match status" value="1"/>
</dbReference>
<keyword evidence="2" id="KW-0813">Transport</keyword>
<dbReference type="PANTHER" id="PTHR24075">
    <property type="entry name" value="SEC63 DOMAIN-CONTAINING"/>
    <property type="match status" value="1"/>
</dbReference>
<keyword evidence="8" id="KW-0143">Chaperone</keyword>
<dbReference type="GeneID" id="63786074"/>
<evidence type="ECO:0000313" key="12">
    <source>
        <dbReference type="EMBL" id="ORY81478.1"/>
    </source>
</evidence>
<dbReference type="GO" id="GO:0003723">
    <property type="term" value="F:RNA binding"/>
    <property type="evidence" value="ECO:0007669"/>
    <property type="project" value="TreeGrafter"/>
</dbReference>
<dbReference type="SUPFAM" id="SSF158702">
    <property type="entry name" value="Sec63 N-terminal domain-like"/>
    <property type="match status" value="1"/>
</dbReference>
<keyword evidence="3 10" id="KW-0812">Transmembrane</keyword>
<feature type="compositionally biased region" description="Acidic residues" evidence="9">
    <location>
        <begin position="575"/>
        <end position="592"/>
    </location>
</feature>
<dbReference type="AlphaFoldDB" id="A0A1Y2FC30"/>
<dbReference type="GO" id="GO:0008320">
    <property type="term" value="F:protein transmembrane transporter activity"/>
    <property type="evidence" value="ECO:0007669"/>
    <property type="project" value="TreeGrafter"/>
</dbReference>
<dbReference type="CDD" id="cd06257">
    <property type="entry name" value="DnaJ"/>
    <property type="match status" value="1"/>
</dbReference>
<dbReference type="Gene3D" id="1.10.287.110">
    <property type="entry name" value="DnaJ domain"/>
    <property type="match status" value="1"/>
</dbReference>
<accession>A0A1Y2FC30</accession>
<keyword evidence="7 10" id="KW-0472">Membrane</keyword>
<dbReference type="InterPro" id="IPR001623">
    <property type="entry name" value="DnaJ_domain"/>
</dbReference>
<sequence>MQYEFDSGNLSSLVLFVFLLLTLTPITYRTFYPKNVTGKQAEAFPVHIQDASAQALVANRPLSKNVASRTLSLKHAALAVGWAFIAYLGYGISQKQQAAISWDPYAILGISESATEKEIKKHFKRMSIKFHPDKVRLAVNQTLEEVQNQFVDITKAYKALTDEDIRNNFLEFGHPDGRQDTAIGIALPSWMVEGSNSLWVLAAYCFVLLFGLPVVVGRWWYSTTSVTKEGIKTGTAELFFRSIEDDLTHDQIITLLSQADEFAELQGDQEEIAELASKIKEQGGVEITSKRPIPEVLLRAHLHRLPLSRTLAEQQVIILDTVLALHKTLMQICLAYGYLETTKNVMEGSACIVQALPPKSTPLAQLPHMTPALCHSIWLAFDSLDVTGFLQLNETARRVALKELSDTQYAETLAVAKHIPALDCCRVDFQVAGETNVVANAIVHLVLKVRRAGLSSLDKTALLEEEEDEGDVEAILRADERAAATAERDTTAFAPCFPAPPVNSYWFFMADHKQDRVIVGPGSVEDVGGQVRTFKLQFQAPPHAGMYTFQVHLKSDTYKDVDQVHHLELTVVDEAAEADAGDDDISEPDEDTLAGQMAVMKGEAVKRSAVDLEYASSSEEELDSTDESDSDSD</sequence>
<dbReference type="Gene3D" id="2.60.40.150">
    <property type="entry name" value="C2 domain"/>
    <property type="match status" value="1"/>
</dbReference>
<dbReference type="InterPro" id="IPR004179">
    <property type="entry name" value="Sec63-dom"/>
</dbReference>
<dbReference type="Proteomes" id="UP000193685">
    <property type="component" value="Unassembled WGS sequence"/>
</dbReference>
<evidence type="ECO:0000259" key="11">
    <source>
        <dbReference type="PROSITE" id="PS50076"/>
    </source>
</evidence>
<reference evidence="12 13" key="1">
    <citation type="submission" date="2016-07" db="EMBL/GenBank/DDBJ databases">
        <title>Pervasive Adenine N6-methylation of Active Genes in Fungi.</title>
        <authorList>
            <consortium name="DOE Joint Genome Institute"/>
            <person name="Mondo S.J."/>
            <person name="Dannebaum R.O."/>
            <person name="Kuo R.C."/>
            <person name="Labutti K."/>
            <person name="Haridas S."/>
            <person name="Kuo A."/>
            <person name="Salamov A."/>
            <person name="Ahrendt S.R."/>
            <person name="Lipzen A."/>
            <person name="Sullivan W."/>
            <person name="Andreopoulos W.B."/>
            <person name="Clum A."/>
            <person name="Lindquist E."/>
            <person name="Daum C."/>
            <person name="Ramamoorthy G.K."/>
            <person name="Gryganskyi A."/>
            <person name="Culley D."/>
            <person name="Magnuson J.K."/>
            <person name="James T.Y."/>
            <person name="O'Malley M.A."/>
            <person name="Stajich J.E."/>
            <person name="Spatafora J.W."/>
            <person name="Visel A."/>
            <person name="Grigoriev I.V."/>
        </authorList>
    </citation>
    <scope>NUCLEOTIDE SEQUENCE [LARGE SCALE GENOMIC DNA]</scope>
    <source>
        <strain evidence="12 13">12-1054</strain>
    </source>
</reference>
<comment type="caution">
    <text evidence="12">The sequence shown here is derived from an EMBL/GenBank/DDBJ whole genome shotgun (WGS) entry which is preliminary data.</text>
</comment>
<dbReference type="PANTHER" id="PTHR24075:SF0">
    <property type="entry name" value="TRANSLOCATION PROTEIN SEC63 HOMOLOG"/>
    <property type="match status" value="1"/>
</dbReference>
<dbReference type="PRINTS" id="PR00625">
    <property type="entry name" value="JDOMAIN"/>
</dbReference>
<name>A0A1Y2FC30_PROLT</name>
<keyword evidence="5" id="KW-0653">Protein transport</keyword>
<feature type="domain" description="J" evidence="11">
    <location>
        <begin position="103"/>
        <end position="173"/>
    </location>
</feature>
<feature type="compositionally biased region" description="Acidic residues" evidence="9">
    <location>
        <begin position="618"/>
        <end position="633"/>
    </location>
</feature>
<evidence type="ECO:0000256" key="10">
    <source>
        <dbReference type="SAM" id="Phobius"/>
    </source>
</evidence>
<evidence type="ECO:0000256" key="5">
    <source>
        <dbReference type="ARBA" id="ARBA00022927"/>
    </source>
</evidence>
<evidence type="ECO:0000313" key="13">
    <source>
        <dbReference type="Proteomes" id="UP000193685"/>
    </source>
</evidence>
<keyword evidence="4" id="KW-0256">Endoplasmic reticulum</keyword>
<dbReference type="GO" id="GO:0031207">
    <property type="term" value="C:Sec62/Sec63 complex"/>
    <property type="evidence" value="ECO:0007669"/>
    <property type="project" value="TreeGrafter"/>
</dbReference>
<dbReference type="EMBL" id="MCFI01000011">
    <property type="protein sequence ID" value="ORY81478.1"/>
    <property type="molecule type" value="Genomic_DNA"/>
</dbReference>
<evidence type="ECO:0000256" key="8">
    <source>
        <dbReference type="ARBA" id="ARBA00023186"/>
    </source>
</evidence>
<dbReference type="SUPFAM" id="SSF46565">
    <property type="entry name" value="Chaperone J-domain"/>
    <property type="match status" value="1"/>
</dbReference>
<evidence type="ECO:0000256" key="9">
    <source>
        <dbReference type="SAM" id="MobiDB-lite"/>
    </source>
</evidence>
<dbReference type="SMART" id="SM00271">
    <property type="entry name" value="DnaJ"/>
    <property type="match status" value="1"/>
</dbReference>
<keyword evidence="6 10" id="KW-1133">Transmembrane helix</keyword>
<dbReference type="OrthoDB" id="1734229at2759"/>
<gene>
    <name evidence="12" type="ORF">BCR37DRAFT_380384</name>
</gene>
<feature type="transmembrane region" description="Helical" evidence="10">
    <location>
        <begin position="198"/>
        <end position="221"/>
    </location>
</feature>
<evidence type="ECO:0000256" key="6">
    <source>
        <dbReference type="ARBA" id="ARBA00022989"/>
    </source>
</evidence>
<dbReference type="STRING" id="56484.A0A1Y2FC30"/>
<proteinExistence type="predicted"/>
<dbReference type="Pfam" id="PF00226">
    <property type="entry name" value="DnaJ"/>
    <property type="match status" value="1"/>
</dbReference>
<evidence type="ECO:0000256" key="1">
    <source>
        <dbReference type="ARBA" id="ARBA00004477"/>
    </source>
</evidence>
<dbReference type="FunFam" id="1.10.287.110:FF:000039">
    <property type="entry name" value="Protein translocation complex component (Npl1)"/>
    <property type="match status" value="1"/>
</dbReference>
<comment type="subcellular location">
    <subcellularLocation>
        <location evidence="1">Endoplasmic reticulum membrane</location>
        <topology evidence="1">Multi-pass membrane protein</topology>
    </subcellularLocation>
</comment>
<dbReference type="InterPro" id="IPR036869">
    <property type="entry name" value="J_dom_sf"/>
</dbReference>
<dbReference type="GO" id="GO:0006614">
    <property type="term" value="P:SRP-dependent cotranslational protein targeting to membrane"/>
    <property type="evidence" value="ECO:0007669"/>
    <property type="project" value="TreeGrafter"/>
</dbReference>
<evidence type="ECO:0000256" key="4">
    <source>
        <dbReference type="ARBA" id="ARBA00022824"/>
    </source>
</evidence>
<dbReference type="InterPro" id="IPR014756">
    <property type="entry name" value="Ig_E-set"/>
</dbReference>
<evidence type="ECO:0000256" key="3">
    <source>
        <dbReference type="ARBA" id="ARBA00022692"/>
    </source>
</evidence>
<dbReference type="InterPro" id="IPR035892">
    <property type="entry name" value="C2_domain_sf"/>
</dbReference>
<dbReference type="Gene3D" id="1.10.3380.10">
    <property type="entry name" value="Sec63 N-terminal domain-like domain"/>
    <property type="match status" value="1"/>
</dbReference>
<dbReference type="OMA" id="RAILHAH"/>
<keyword evidence="13" id="KW-1185">Reference proteome</keyword>
<feature type="region of interest" description="Disordered" evidence="9">
    <location>
        <begin position="575"/>
        <end position="594"/>
    </location>
</feature>